<proteinExistence type="predicted"/>
<name>A0A926IIF3_9FIRM</name>
<keyword evidence="1" id="KW-0732">Signal</keyword>
<feature type="chain" id="PRO_5036842019" evidence="1">
    <location>
        <begin position="25"/>
        <end position="141"/>
    </location>
</feature>
<dbReference type="RefSeq" id="WP_262428374.1">
    <property type="nucleotide sequence ID" value="NZ_JACRTG010000004.1"/>
</dbReference>
<evidence type="ECO:0000313" key="3">
    <source>
        <dbReference type="EMBL" id="MBC8586904.1"/>
    </source>
</evidence>
<organism evidence="3 4">
    <name type="scientific">Paratissierella segnis</name>
    <dbReference type="NCBI Taxonomy" id="2763679"/>
    <lineage>
        <taxon>Bacteria</taxon>
        <taxon>Bacillati</taxon>
        <taxon>Bacillota</taxon>
        <taxon>Tissierellia</taxon>
        <taxon>Tissierellales</taxon>
        <taxon>Tissierellaceae</taxon>
        <taxon>Paratissierella</taxon>
    </lineage>
</organism>
<dbReference type="EMBL" id="JACRTG010000004">
    <property type="protein sequence ID" value="MBC8586904.1"/>
    <property type="molecule type" value="Genomic_DNA"/>
</dbReference>
<protein>
    <submittedName>
        <fullName evidence="3">SHOCT domain-containing protein</fullName>
    </submittedName>
</protein>
<dbReference type="AlphaFoldDB" id="A0A926IIF3"/>
<feature type="domain" description="SHOCT" evidence="2">
    <location>
        <begin position="101"/>
        <end position="127"/>
    </location>
</feature>
<reference evidence="3" key="1">
    <citation type="submission" date="2020-08" db="EMBL/GenBank/DDBJ databases">
        <title>Genome public.</title>
        <authorList>
            <person name="Liu C."/>
            <person name="Sun Q."/>
        </authorList>
    </citation>
    <scope>NUCLEOTIDE SEQUENCE</scope>
    <source>
        <strain evidence="3">BX21</strain>
    </source>
</reference>
<comment type="caution">
    <text evidence="3">The sequence shown here is derived from an EMBL/GenBank/DDBJ whole genome shotgun (WGS) entry which is preliminary data.</text>
</comment>
<evidence type="ECO:0000259" key="2">
    <source>
        <dbReference type="Pfam" id="PF09851"/>
    </source>
</evidence>
<feature type="signal peptide" evidence="1">
    <location>
        <begin position="1"/>
        <end position="24"/>
    </location>
</feature>
<gene>
    <name evidence="3" type="ORF">H8707_01440</name>
</gene>
<accession>A0A926IIF3</accession>
<sequence length="141" mass="16422">MILKKRIILLALSLVLSIPAVSFANNDFDRIQILKNDNGNLKMEEIPEETKLKVKELKEKLKTGEITKEQFHEEMKKLFPNKTQCNEEVPKKELPEETKAKLRELKTKLLNGEITEEQFQEEVDKVLPKRAIPKSIKPKED</sequence>
<dbReference type="InterPro" id="IPR018649">
    <property type="entry name" value="SHOCT"/>
</dbReference>
<keyword evidence="4" id="KW-1185">Reference proteome</keyword>
<dbReference type="Proteomes" id="UP000601171">
    <property type="component" value="Unassembled WGS sequence"/>
</dbReference>
<dbReference type="Pfam" id="PF09851">
    <property type="entry name" value="SHOCT"/>
    <property type="match status" value="1"/>
</dbReference>
<evidence type="ECO:0000256" key="1">
    <source>
        <dbReference type="SAM" id="SignalP"/>
    </source>
</evidence>
<evidence type="ECO:0000313" key="4">
    <source>
        <dbReference type="Proteomes" id="UP000601171"/>
    </source>
</evidence>